<evidence type="ECO:0000256" key="1">
    <source>
        <dbReference type="SAM" id="SignalP"/>
    </source>
</evidence>
<dbReference type="RefSeq" id="WP_242288269.1">
    <property type="nucleotide sequence ID" value="NZ_JAKKSL010000005.1"/>
</dbReference>
<feature type="chain" id="PRO_5046978424" evidence="1">
    <location>
        <begin position="23"/>
        <end position="143"/>
    </location>
</feature>
<keyword evidence="3" id="KW-1185">Reference proteome</keyword>
<name>A0ABS9X558_9GAMM</name>
<feature type="signal peptide" evidence="1">
    <location>
        <begin position="1"/>
        <end position="22"/>
    </location>
</feature>
<keyword evidence="1" id="KW-0732">Signal</keyword>
<dbReference type="Gene3D" id="2.60.120.200">
    <property type="match status" value="1"/>
</dbReference>
<comment type="caution">
    <text evidence="2">The sequence shown here is derived from an EMBL/GenBank/DDBJ whole genome shotgun (WGS) entry which is preliminary data.</text>
</comment>
<organism evidence="2 3">
    <name type="scientific">Colwellia maritima</name>
    <dbReference type="NCBI Taxonomy" id="2912588"/>
    <lineage>
        <taxon>Bacteria</taxon>
        <taxon>Pseudomonadati</taxon>
        <taxon>Pseudomonadota</taxon>
        <taxon>Gammaproteobacteria</taxon>
        <taxon>Alteromonadales</taxon>
        <taxon>Colwelliaceae</taxon>
        <taxon>Colwellia</taxon>
    </lineage>
</organism>
<dbReference type="Proteomes" id="UP001139646">
    <property type="component" value="Unassembled WGS sequence"/>
</dbReference>
<gene>
    <name evidence="2" type="ORF">L3081_20855</name>
</gene>
<evidence type="ECO:0000313" key="2">
    <source>
        <dbReference type="EMBL" id="MCI2285385.1"/>
    </source>
</evidence>
<proteinExistence type="predicted"/>
<evidence type="ECO:0000313" key="3">
    <source>
        <dbReference type="Proteomes" id="UP001139646"/>
    </source>
</evidence>
<dbReference type="EMBL" id="JAKKSL010000005">
    <property type="protein sequence ID" value="MCI2285385.1"/>
    <property type="molecule type" value="Genomic_DNA"/>
</dbReference>
<reference evidence="2" key="1">
    <citation type="submission" date="2022-01" db="EMBL/GenBank/DDBJ databases">
        <title>Colwellia maritima, isolated from seawater.</title>
        <authorList>
            <person name="Kristyanto S."/>
            <person name="Jung J."/>
            <person name="Jeon C.O."/>
        </authorList>
    </citation>
    <scope>NUCLEOTIDE SEQUENCE</scope>
    <source>
        <strain evidence="2">MSW7</strain>
    </source>
</reference>
<protein>
    <submittedName>
        <fullName evidence="2">Uncharacterized protein</fullName>
    </submittedName>
</protein>
<sequence>MKENITISFIFLLASLLFCATAFEVDNNDESADYLKSRHYMPQDKNSFPRTGFGPRFAKTDFFNPGVLHHITYIKKGTDVYFHVVNPEQSKTFYFDGSSLPSIEEGPIGLRLMYTRSSLFKNFRVSELKDQTVKQSSTQVSLN</sequence>
<accession>A0ABS9X558</accession>